<organism evidence="2">
    <name type="scientific">Sinorhizobium medicae</name>
    <dbReference type="NCBI Taxonomy" id="110321"/>
    <lineage>
        <taxon>Bacteria</taxon>
        <taxon>Pseudomonadati</taxon>
        <taxon>Pseudomonadota</taxon>
        <taxon>Alphaproteobacteria</taxon>
        <taxon>Hyphomicrobiales</taxon>
        <taxon>Rhizobiaceae</taxon>
        <taxon>Sinorhizobium/Ensifer group</taxon>
        <taxon>Sinorhizobium</taxon>
    </lineage>
</organism>
<evidence type="ECO:0000259" key="1">
    <source>
        <dbReference type="Pfam" id="PF13524"/>
    </source>
</evidence>
<proteinExistence type="predicted"/>
<dbReference type="EMBL" id="CABFNB010000116">
    <property type="protein sequence ID" value="VTZ63270.1"/>
    <property type="molecule type" value="Genomic_DNA"/>
</dbReference>
<dbReference type="AlphaFoldDB" id="A0A508X575"/>
<dbReference type="InterPro" id="IPR055259">
    <property type="entry name" value="YkvP/CgeB_Glyco_trans-like"/>
</dbReference>
<dbReference type="Gene3D" id="3.40.50.2000">
    <property type="entry name" value="Glycogen Phosphorylase B"/>
    <property type="match status" value="2"/>
</dbReference>
<name>A0A508X575_9HYPH</name>
<accession>A0A508X575</accession>
<gene>
    <name evidence="2" type="ORF">EMEDMD4_490197</name>
</gene>
<evidence type="ECO:0000313" key="2">
    <source>
        <dbReference type="EMBL" id="VTZ63270.1"/>
    </source>
</evidence>
<dbReference type="SUPFAM" id="SSF53756">
    <property type="entry name" value="UDP-Glycosyltransferase/glycogen phosphorylase"/>
    <property type="match status" value="1"/>
</dbReference>
<protein>
    <recommendedName>
        <fullName evidence="1">Spore protein YkvP/CgeB glycosyl transferase-like domain-containing protein</fullName>
    </recommendedName>
</protein>
<dbReference type="Proteomes" id="UP000507954">
    <property type="component" value="Unassembled WGS sequence"/>
</dbReference>
<reference evidence="2" key="1">
    <citation type="submission" date="2019-06" db="EMBL/GenBank/DDBJ databases">
        <authorList>
            <person name="Le Quere A."/>
            <person name="Colella S."/>
        </authorList>
    </citation>
    <scope>NUCLEOTIDE SEQUENCE</scope>
    <source>
        <strain evidence="2">EmedicaeMD41</strain>
    </source>
</reference>
<dbReference type="RefSeq" id="WP_180161892.1">
    <property type="nucleotide sequence ID" value="NZ_CABFNB010000116.1"/>
</dbReference>
<sequence length="376" mass="42385">MRFLFYTHSLISDWNHGNAHFLRGVMREITRRGHLAVALEPDDSWSRRNLIADQGIGPIAAFRKHFPDLQVAIYESDFDHEAAVAEADIVIVHEWTDPALIAELGRIRLNGGRFTLAFHDTHHRAVSAKRDIARLDLSGYDFVLAFGEALRERYLQAGWGRHAHTWHEAADTSLFRPMPEVEKRGELIWIGNWGDDERSSEIMSFLVEPAKKLKLRATVRGVRYPETALRALRAAEIDYGGWLANAAVPRAFAEHRVTTHIPRRPYVEALPGIPTIRVFEALSCGIPLVSAPWTDAEGLFRPGKDFCIARDGEEMARLLRQLLAEPAFAAEMAASGLETVRARHTCGHRVDELLAILAAYMPHSNVKRTVTEEVQL</sequence>
<feature type="domain" description="Spore protein YkvP/CgeB glycosyl transferase-like" evidence="1">
    <location>
        <begin position="204"/>
        <end position="355"/>
    </location>
</feature>
<dbReference type="Pfam" id="PF13524">
    <property type="entry name" value="Glyco_trans_1_2"/>
    <property type="match status" value="1"/>
</dbReference>
<dbReference type="CDD" id="cd03801">
    <property type="entry name" value="GT4_PimA-like"/>
    <property type="match status" value="1"/>
</dbReference>